<name>A0A383A3L4_9ZZZZ</name>
<evidence type="ECO:0000256" key="1">
    <source>
        <dbReference type="SAM" id="MobiDB-lite"/>
    </source>
</evidence>
<proteinExistence type="predicted"/>
<protein>
    <submittedName>
        <fullName evidence="2">Uncharacterized protein</fullName>
    </submittedName>
</protein>
<feature type="non-terminal residue" evidence="2">
    <location>
        <position position="31"/>
    </location>
</feature>
<gene>
    <name evidence="2" type="ORF">METZ01_LOCUS455077</name>
</gene>
<feature type="region of interest" description="Disordered" evidence="1">
    <location>
        <begin position="1"/>
        <end position="31"/>
    </location>
</feature>
<accession>A0A383A3L4</accession>
<feature type="compositionally biased region" description="Basic and acidic residues" evidence="1">
    <location>
        <begin position="1"/>
        <end position="12"/>
    </location>
</feature>
<sequence>MIDKPDSDEAARTPESLLLSNVRPPGYENPI</sequence>
<reference evidence="2" key="1">
    <citation type="submission" date="2018-05" db="EMBL/GenBank/DDBJ databases">
        <authorList>
            <person name="Lanie J.A."/>
            <person name="Ng W.-L."/>
            <person name="Kazmierczak K.M."/>
            <person name="Andrzejewski T.M."/>
            <person name="Davidsen T.M."/>
            <person name="Wayne K.J."/>
            <person name="Tettelin H."/>
            <person name="Glass J.I."/>
            <person name="Rusch D."/>
            <person name="Podicherti R."/>
            <person name="Tsui H.-C.T."/>
            <person name="Winkler M.E."/>
        </authorList>
    </citation>
    <scope>NUCLEOTIDE SEQUENCE</scope>
</reference>
<dbReference type="AlphaFoldDB" id="A0A383A3L4"/>
<evidence type="ECO:0000313" key="2">
    <source>
        <dbReference type="EMBL" id="SVE02223.1"/>
    </source>
</evidence>
<organism evidence="2">
    <name type="scientific">marine metagenome</name>
    <dbReference type="NCBI Taxonomy" id="408172"/>
    <lineage>
        <taxon>unclassified sequences</taxon>
        <taxon>metagenomes</taxon>
        <taxon>ecological metagenomes</taxon>
    </lineage>
</organism>
<dbReference type="EMBL" id="UINC01188821">
    <property type="protein sequence ID" value="SVE02223.1"/>
    <property type="molecule type" value="Genomic_DNA"/>
</dbReference>